<dbReference type="EMBL" id="MNPJ01000012">
    <property type="protein sequence ID" value="OQS55258.1"/>
    <property type="molecule type" value="Genomic_DNA"/>
</dbReference>
<gene>
    <name evidence="1" type="ORF">EHP00_2355</name>
</gene>
<dbReference type="VEuPathDB" id="MicrosporidiaDB:EHP00_2355"/>
<dbReference type="Proteomes" id="UP000192758">
    <property type="component" value="Unassembled WGS sequence"/>
</dbReference>
<name>A0A1W0E7P8_9MICR</name>
<dbReference type="AlphaFoldDB" id="A0A1W0E7P8"/>
<comment type="caution">
    <text evidence="1">The sequence shown here is derived from an EMBL/GenBank/DDBJ whole genome shotgun (WGS) entry which is preliminary data.</text>
</comment>
<evidence type="ECO:0000313" key="2">
    <source>
        <dbReference type="Proteomes" id="UP000192758"/>
    </source>
</evidence>
<evidence type="ECO:0000313" key="1">
    <source>
        <dbReference type="EMBL" id="OQS55258.1"/>
    </source>
</evidence>
<proteinExistence type="predicted"/>
<accession>A0A1W0E7P8</accession>
<organism evidence="1 2">
    <name type="scientific">Ecytonucleospora hepatopenaei</name>
    <dbReference type="NCBI Taxonomy" id="646526"/>
    <lineage>
        <taxon>Eukaryota</taxon>
        <taxon>Fungi</taxon>
        <taxon>Fungi incertae sedis</taxon>
        <taxon>Microsporidia</taxon>
        <taxon>Enterocytozoonidae</taxon>
        <taxon>Ecytonucleospora</taxon>
    </lineage>
</organism>
<keyword evidence="2" id="KW-1185">Reference proteome</keyword>
<sequence length="58" mass="6736">MSFVFETSSVVDNESVSIIEEIKKLKKTEIKTLILPPEEVQEIINNKIKELLNKDEFN</sequence>
<protein>
    <submittedName>
        <fullName evidence="1">Uncharacterized protein</fullName>
    </submittedName>
</protein>
<reference evidence="1 2" key="1">
    <citation type="journal article" date="2017" name="Environ. Microbiol.">
        <title>Decay of the glycolytic pathway and adaptation to intranuclear parasitism within Enterocytozoonidae microsporidia.</title>
        <authorList>
            <person name="Wiredu Boakye D."/>
            <person name="Jaroenlak P."/>
            <person name="Prachumwat A."/>
            <person name="Williams T.A."/>
            <person name="Bateman K.S."/>
            <person name="Itsathitphaisarn O."/>
            <person name="Sritunyalucksana K."/>
            <person name="Paszkiewicz K.H."/>
            <person name="Moore K.A."/>
            <person name="Stentiford G.D."/>
            <person name="Williams B.A."/>
        </authorList>
    </citation>
    <scope>NUCLEOTIDE SEQUENCE [LARGE SCALE GENOMIC DNA]</scope>
    <source>
        <strain evidence="1 2">TH1</strain>
    </source>
</reference>